<evidence type="ECO:0000256" key="4">
    <source>
        <dbReference type="SAM" id="MobiDB-lite"/>
    </source>
</evidence>
<dbReference type="CDD" id="cd00090">
    <property type="entry name" value="HTH_ARSR"/>
    <property type="match status" value="1"/>
</dbReference>
<keyword evidence="3" id="KW-0804">Transcription</keyword>
<dbReference type="InterPro" id="IPR014757">
    <property type="entry name" value="Tscrpt_reg_IclR_C"/>
</dbReference>
<sequence>MTDRPHRSVPPGRPHTDTPASPDAGSAYPGTEPQPSPATGSKTIDTGLRLLEILRDHPDGMTISELARAADVHRNAVARHLTALRNHRLVFRSGTRFTLGLGIVELGAAVQHRLRAAAEGALQSLADDCRATAFISVLDDEEEVVVLAVAEPRDSDFHVAYRAGKRHAVDRGAPGIAILAGRPPHPDERPIVDESRRAGYAVTAGELQSGAWGVAAPIVTRGRPAQASIGVVKIGVQDESSIAPRVLTAANEIARLL</sequence>
<dbReference type="EMBL" id="BAABHJ010000027">
    <property type="protein sequence ID" value="GAA4614842.1"/>
    <property type="molecule type" value="Genomic_DNA"/>
</dbReference>
<dbReference type="RefSeq" id="WP_345363189.1">
    <property type="nucleotide sequence ID" value="NZ_BAABHJ010000027.1"/>
</dbReference>
<evidence type="ECO:0000259" key="5">
    <source>
        <dbReference type="PROSITE" id="PS51077"/>
    </source>
</evidence>
<dbReference type="PANTHER" id="PTHR30136:SF24">
    <property type="entry name" value="HTH-TYPE TRANSCRIPTIONAL REPRESSOR ALLR"/>
    <property type="match status" value="1"/>
</dbReference>
<evidence type="ECO:0000313" key="7">
    <source>
        <dbReference type="EMBL" id="GAA4614842.1"/>
    </source>
</evidence>
<feature type="region of interest" description="Disordered" evidence="4">
    <location>
        <begin position="1"/>
        <end position="43"/>
    </location>
</feature>
<evidence type="ECO:0000256" key="3">
    <source>
        <dbReference type="ARBA" id="ARBA00023163"/>
    </source>
</evidence>
<keyword evidence="8" id="KW-1185">Reference proteome</keyword>
<keyword evidence="2" id="KW-0238">DNA-binding</keyword>
<gene>
    <name evidence="7" type="ORF">GCM10023195_65030</name>
</gene>
<dbReference type="Pfam" id="PF09339">
    <property type="entry name" value="HTH_IclR"/>
    <property type="match status" value="1"/>
</dbReference>
<dbReference type="Gene3D" id="1.10.10.10">
    <property type="entry name" value="Winged helix-like DNA-binding domain superfamily/Winged helix DNA-binding domain"/>
    <property type="match status" value="1"/>
</dbReference>
<dbReference type="SUPFAM" id="SSF46785">
    <property type="entry name" value="Winged helix' DNA-binding domain"/>
    <property type="match status" value="1"/>
</dbReference>
<dbReference type="SMART" id="SM00346">
    <property type="entry name" value="HTH_ICLR"/>
    <property type="match status" value="1"/>
</dbReference>
<organism evidence="7 8">
    <name type="scientific">Actinoallomurus liliacearum</name>
    <dbReference type="NCBI Taxonomy" id="1080073"/>
    <lineage>
        <taxon>Bacteria</taxon>
        <taxon>Bacillati</taxon>
        <taxon>Actinomycetota</taxon>
        <taxon>Actinomycetes</taxon>
        <taxon>Streptosporangiales</taxon>
        <taxon>Thermomonosporaceae</taxon>
        <taxon>Actinoallomurus</taxon>
    </lineage>
</organism>
<dbReference type="InterPro" id="IPR029016">
    <property type="entry name" value="GAF-like_dom_sf"/>
</dbReference>
<feature type="domain" description="IclR-ED" evidence="6">
    <location>
        <begin position="102"/>
        <end position="257"/>
    </location>
</feature>
<comment type="caution">
    <text evidence="7">The sequence shown here is derived from an EMBL/GenBank/DDBJ whole genome shotgun (WGS) entry which is preliminary data.</text>
</comment>
<reference evidence="8" key="1">
    <citation type="journal article" date="2019" name="Int. J. Syst. Evol. Microbiol.">
        <title>The Global Catalogue of Microorganisms (GCM) 10K type strain sequencing project: providing services to taxonomists for standard genome sequencing and annotation.</title>
        <authorList>
            <consortium name="The Broad Institute Genomics Platform"/>
            <consortium name="The Broad Institute Genome Sequencing Center for Infectious Disease"/>
            <person name="Wu L."/>
            <person name="Ma J."/>
        </authorList>
    </citation>
    <scope>NUCLEOTIDE SEQUENCE [LARGE SCALE GENOMIC DNA]</scope>
    <source>
        <strain evidence="8">JCM 17938</strain>
    </source>
</reference>
<dbReference type="InterPro" id="IPR036388">
    <property type="entry name" value="WH-like_DNA-bd_sf"/>
</dbReference>
<dbReference type="PROSITE" id="PS51077">
    <property type="entry name" value="HTH_ICLR"/>
    <property type="match status" value="1"/>
</dbReference>
<dbReference type="InterPro" id="IPR005471">
    <property type="entry name" value="Tscrpt_reg_IclR_N"/>
</dbReference>
<evidence type="ECO:0000259" key="6">
    <source>
        <dbReference type="PROSITE" id="PS51078"/>
    </source>
</evidence>
<dbReference type="SUPFAM" id="SSF55781">
    <property type="entry name" value="GAF domain-like"/>
    <property type="match status" value="1"/>
</dbReference>
<proteinExistence type="predicted"/>
<dbReference type="InterPro" id="IPR036390">
    <property type="entry name" value="WH_DNA-bd_sf"/>
</dbReference>
<dbReference type="InterPro" id="IPR011991">
    <property type="entry name" value="ArsR-like_HTH"/>
</dbReference>
<dbReference type="Gene3D" id="3.30.450.40">
    <property type="match status" value="2"/>
</dbReference>
<dbReference type="PROSITE" id="PS51078">
    <property type="entry name" value="ICLR_ED"/>
    <property type="match status" value="1"/>
</dbReference>
<evidence type="ECO:0000256" key="1">
    <source>
        <dbReference type="ARBA" id="ARBA00023015"/>
    </source>
</evidence>
<accession>A0ABP8TVW2</accession>
<keyword evidence="1" id="KW-0805">Transcription regulation</keyword>
<protein>
    <submittedName>
        <fullName evidence="7">Helix-turn-helix domain-containing protein</fullName>
    </submittedName>
</protein>
<dbReference type="Proteomes" id="UP001500212">
    <property type="component" value="Unassembled WGS sequence"/>
</dbReference>
<dbReference type="InterPro" id="IPR050707">
    <property type="entry name" value="HTH_MetabolicPath_Reg"/>
</dbReference>
<evidence type="ECO:0000313" key="8">
    <source>
        <dbReference type="Proteomes" id="UP001500212"/>
    </source>
</evidence>
<dbReference type="PANTHER" id="PTHR30136">
    <property type="entry name" value="HELIX-TURN-HELIX TRANSCRIPTIONAL REGULATOR, ICLR FAMILY"/>
    <property type="match status" value="1"/>
</dbReference>
<feature type="domain" description="HTH iclR-type" evidence="5">
    <location>
        <begin position="41"/>
        <end position="101"/>
    </location>
</feature>
<name>A0ABP8TVW2_9ACTN</name>
<evidence type="ECO:0000256" key="2">
    <source>
        <dbReference type="ARBA" id="ARBA00023125"/>
    </source>
</evidence>